<keyword evidence="8" id="KW-1185">Reference proteome</keyword>
<sequence length="738" mass="84701">MVIIKKVRRLVSKKVNLNHFKSKLFIKLFMSYLIIITLFLVAFSGLVIYNATSVFFNKKNQEYHLKIEALANSMDLQVLSAKNIIASVNSSETIRMMYASTVVENKVMDSYLLYQGLGELTSMKKLSNNLDIFNIIVLFKGYNRAYTGSGVILLKDNYEGELNDTPYYNVATAGEVLDMPDIYDLTFSKENIVYGDNYSYSSTKGIVNGTILAMFNKKSLENKLSTIVGKYNGMTINYKENTVVSYGISKGVIFSCISGVDRNLVFHIYINKEDFKMELDDSVYFGVGFIVLTSILFVLTAYVMSNRYYSPIDNIVSIIMPPQSEGDEFDHIINGIQTLIGERNGYREKMVTISPYARQGMLHGILNGNMEQDRLKILSDNNFIDLKKPYFELVLANIDYQGAGQIREIHYMDMIDIIQSVCIGLSTEEIQILCYIKDNKNLFLITNSEEEQQLENTVYKLHQVILKEIDDENFMITFGVSKVQDNINYLKAACQETMDALDNMLTGGRNAVYFYESSYAADKKDYYFPKDATRRVAKDFRDRNMTDLKKFLDEIYKNNMDKYDATPRTIRLLVDELHIATLNALKINNVFNTTQIQIDKIENNVTLDEIFNYYHAIYETICSQLEDLVTPNQDIEKLNQDIINYMKDNFTNAELSLAHIGALFGVSNKYISLMCKNCLGVTYLQYVQEKRIEYASHLLQTTESSLEQIAGMCGYSNMLTFRRNFKSIMGMNPSDYRK</sequence>
<dbReference type="Gene3D" id="1.10.10.60">
    <property type="entry name" value="Homeodomain-like"/>
    <property type="match status" value="2"/>
</dbReference>
<comment type="caution">
    <text evidence="6">The sequence shown here is derived from an EMBL/GenBank/DDBJ whole genome shotgun (WGS) entry which is preliminary data.</text>
</comment>
<feature type="transmembrane region" description="Helical" evidence="4">
    <location>
        <begin position="24"/>
        <end position="49"/>
    </location>
</feature>
<dbReference type="SMART" id="SM00342">
    <property type="entry name" value="HTH_ARAC"/>
    <property type="match status" value="1"/>
</dbReference>
<keyword evidence="1" id="KW-0805">Transcription regulation</keyword>
<dbReference type="InterPro" id="IPR009057">
    <property type="entry name" value="Homeodomain-like_sf"/>
</dbReference>
<keyword evidence="2 6" id="KW-0238">DNA-binding</keyword>
<proteinExistence type="predicted"/>
<accession>A0A255I6L9</accession>
<dbReference type="InterPro" id="IPR018060">
    <property type="entry name" value="HTH_AraC"/>
</dbReference>
<reference evidence="7" key="3">
    <citation type="submission" date="2018-07" db="EMBL/GenBank/DDBJ databases">
        <authorList>
            <person name="Quirk P.G."/>
            <person name="Krulwich T.A."/>
        </authorList>
    </citation>
    <scope>NUCLEOTIDE SEQUENCE</scope>
    <source>
        <strain evidence="7">CCRI-19302</strain>
    </source>
</reference>
<dbReference type="Proteomes" id="UP000247523">
    <property type="component" value="Unassembled WGS sequence"/>
</dbReference>
<dbReference type="RefSeq" id="WP_094378369.1">
    <property type="nucleotide sequence ID" value="NZ_NOKA02000031.1"/>
</dbReference>
<evidence type="ECO:0000256" key="3">
    <source>
        <dbReference type="ARBA" id="ARBA00023163"/>
    </source>
</evidence>
<keyword evidence="4" id="KW-1133">Transmembrane helix</keyword>
<name>A0A255I6L9_9FIRM</name>
<dbReference type="PANTHER" id="PTHR43280">
    <property type="entry name" value="ARAC-FAMILY TRANSCRIPTIONAL REGULATOR"/>
    <property type="match status" value="1"/>
</dbReference>
<dbReference type="Proteomes" id="UP000216411">
    <property type="component" value="Unassembled WGS sequence"/>
</dbReference>
<protein>
    <submittedName>
        <fullName evidence="7">AraC family transcriptional regulator</fullName>
    </submittedName>
    <submittedName>
        <fullName evidence="6">AraC-like DNA-binding protein</fullName>
    </submittedName>
</protein>
<evidence type="ECO:0000313" key="8">
    <source>
        <dbReference type="Proteomes" id="UP000216411"/>
    </source>
</evidence>
<evidence type="ECO:0000313" key="7">
    <source>
        <dbReference type="EMBL" id="RDY30647.1"/>
    </source>
</evidence>
<dbReference type="OrthoDB" id="1877256at2"/>
<evidence type="ECO:0000313" key="9">
    <source>
        <dbReference type="Proteomes" id="UP000247523"/>
    </source>
</evidence>
<keyword evidence="4" id="KW-0812">Transmembrane</keyword>
<dbReference type="EMBL" id="NOKA02000031">
    <property type="protein sequence ID" value="RDY30647.1"/>
    <property type="molecule type" value="Genomic_DNA"/>
</dbReference>
<gene>
    <name evidence="6" type="ORF">C8E03_11146</name>
    <name evidence="7" type="ORF">CG710_013455</name>
</gene>
<reference evidence="7 8" key="1">
    <citation type="journal article" date="2017" name="Genome Announc.">
        <title>Draft Genome Sequence of a Sporulating and Motile Strain of Lachnotalea glycerini Isolated from Water in Quebec City, Canada.</title>
        <authorList>
            <person name="Maheux A.F."/>
            <person name="Boudreau D.K."/>
            <person name="Berube E."/>
            <person name="Boissinot M."/>
            <person name="Raymond F."/>
            <person name="Brodeur S."/>
            <person name="Corbeil J."/>
            <person name="Isabel S."/>
            <person name="Omar R.F."/>
            <person name="Bergeron M.G."/>
        </authorList>
    </citation>
    <scope>NUCLEOTIDE SEQUENCE [LARGE SCALE GENOMIC DNA]</scope>
    <source>
        <strain evidence="7 8">CCRI-19302</strain>
    </source>
</reference>
<dbReference type="AlphaFoldDB" id="A0A255I6L9"/>
<feature type="domain" description="HTH araC/xylS-type" evidence="5">
    <location>
        <begin position="640"/>
        <end position="738"/>
    </location>
</feature>
<dbReference type="SUPFAM" id="SSF46689">
    <property type="entry name" value="Homeodomain-like"/>
    <property type="match status" value="1"/>
</dbReference>
<keyword evidence="3" id="KW-0804">Transcription</keyword>
<dbReference type="PROSITE" id="PS01124">
    <property type="entry name" value="HTH_ARAC_FAMILY_2"/>
    <property type="match status" value="1"/>
</dbReference>
<keyword evidence="4" id="KW-0472">Membrane</keyword>
<evidence type="ECO:0000256" key="2">
    <source>
        <dbReference type="ARBA" id="ARBA00023125"/>
    </source>
</evidence>
<evidence type="ECO:0000256" key="4">
    <source>
        <dbReference type="SAM" id="Phobius"/>
    </source>
</evidence>
<dbReference type="GO" id="GO:0003700">
    <property type="term" value="F:DNA-binding transcription factor activity"/>
    <property type="evidence" value="ECO:0007669"/>
    <property type="project" value="InterPro"/>
</dbReference>
<feature type="transmembrane region" description="Helical" evidence="4">
    <location>
        <begin position="282"/>
        <end position="304"/>
    </location>
</feature>
<evidence type="ECO:0000313" key="6">
    <source>
        <dbReference type="EMBL" id="PXV86846.1"/>
    </source>
</evidence>
<dbReference type="GO" id="GO:0043565">
    <property type="term" value="F:sequence-specific DNA binding"/>
    <property type="evidence" value="ECO:0007669"/>
    <property type="project" value="InterPro"/>
</dbReference>
<dbReference type="EMBL" id="QICS01000011">
    <property type="protein sequence ID" value="PXV86846.1"/>
    <property type="molecule type" value="Genomic_DNA"/>
</dbReference>
<evidence type="ECO:0000259" key="5">
    <source>
        <dbReference type="PROSITE" id="PS01124"/>
    </source>
</evidence>
<dbReference type="PANTHER" id="PTHR43280:SF2">
    <property type="entry name" value="HTH-TYPE TRANSCRIPTIONAL REGULATOR EXSA"/>
    <property type="match status" value="1"/>
</dbReference>
<organism evidence="6 9">
    <name type="scientific">Lachnotalea glycerini</name>
    <dbReference type="NCBI Taxonomy" id="1763509"/>
    <lineage>
        <taxon>Bacteria</taxon>
        <taxon>Bacillati</taxon>
        <taxon>Bacillota</taxon>
        <taxon>Clostridia</taxon>
        <taxon>Lachnospirales</taxon>
        <taxon>Lachnospiraceae</taxon>
        <taxon>Lachnotalea</taxon>
    </lineage>
</organism>
<dbReference type="Pfam" id="PF12833">
    <property type="entry name" value="HTH_18"/>
    <property type="match status" value="1"/>
</dbReference>
<evidence type="ECO:0000256" key="1">
    <source>
        <dbReference type="ARBA" id="ARBA00023015"/>
    </source>
</evidence>
<reference evidence="6 9" key="2">
    <citation type="submission" date="2018-05" db="EMBL/GenBank/DDBJ databases">
        <title>Genomic Encyclopedia of Type Strains, Phase IV (KMG-IV): sequencing the most valuable type-strain genomes for metagenomic binning, comparative biology and taxonomic classification.</title>
        <authorList>
            <person name="Goeker M."/>
        </authorList>
    </citation>
    <scope>NUCLEOTIDE SEQUENCE [LARGE SCALE GENOMIC DNA]</scope>
    <source>
        <strain evidence="6 9">DSM 28816</strain>
    </source>
</reference>